<gene>
    <name evidence="8" type="ORF">CJO09_11325</name>
</gene>
<evidence type="ECO:0000313" key="8">
    <source>
        <dbReference type="EMBL" id="RII82481.1"/>
    </source>
</evidence>
<dbReference type="RefSeq" id="WP_119442446.1">
    <property type="nucleotide sequence ID" value="NZ_CP170494.1"/>
</dbReference>
<reference evidence="8 9" key="1">
    <citation type="submission" date="2017-08" db="EMBL/GenBank/DDBJ databases">
        <title>Pusillimonas indicus sp. nov., a member of the family Alcaligenaceae isolated from surface seawater.</title>
        <authorList>
            <person name="Li J."/>
        </authorList>
    </citation>
    <scope>NUCLEOTIDE SEQUENCE [LARGE SCALE GENOMIC DNA]</scope>
    <source>
        <strain evidence="8 9">17-4A</strain>
    </source>
</reference>
<sequence length="171" mass="19067">MSASKPVWHVVKKSKTHGNGIFAARKIPEGTNILEYEGKRITHEKADELHPTNPDDPFHTFFFSLSCGKVIDGGQKGNDAKWFNHSCGPNCEAQENQKGTKVYIVALRDIKKGEELTYDYGLVLDGRITKKRRNEYKCLCGTPECRGTMLALKKKAAKKTKKAEKASKAPA</sequence>
<evidence type="ECO:0000256" key="3">
    <source>
        <dbReference type="ARBA" id="ARBA00022603"/>
    </source>
</evidence>
<feature type="domain" description="Post-SET" evidence="7">
    <location>
        <begin position="134"/>
        <end position="150"/>
    </location>
</feature>
<dbReference type="SMART" id="SM00317">
    <property type="entry name" value="SET"/>
    <property type="match status" value="1"/>
</dbReference>
<protein>
    <submittedName>
        <fullName evidence="8">SET domain-containing protein-lysine N-methyltransferase</fullName>
    </submittedName>
</protein>
<feature type="domain" description="SET" evidence="6">
    <location>
        <begin position="1"/>
        <end position="121"/>
    </location>
</feature>
<evidence type="ECO:0000256" key="1">
    <source>
        <dbReference type="ARBA" id="ARBA00004286"/>
    </source>
</evidence>
<organism evidence="8 9">
    <name type="scientific">Neopusillimonas maritima</name>
    <dbReference type="NCBI Taxonomy" id="2026239"/>
    <lineage>
        <taxon>Bacteria</taxon>
        <taxon>Pseudomonadati</taxon>
        <taxon>Pseudomonadota</taxon>
        <taxon>Betaproteobacteria</taxon>
        <taxon>Burkholderiales</taxon>
        <taxon>Alcaligenaceae</taxon>
        <taxon>Neopusillimonas</taxon>
    </lineage>
</organism>
<keyword evidence="4" id="KW-0808">Transferase</keyword>
<evidence type="ECO:0000256" key="4">
    <source>
        <dbReference type="ARBA" id="ARBA00022679"/>
    </source>
</evidence>
<name>A0ABX9MVH9_9BURK</name>
<dbReference type="Proteomes" id="UP000266483">
    <property type="component" value="Unassembled WGS sequence"/>
</dbReference>
<keyword evidence="3" id="KW-0489">Methyltransferase</keyword>
<dbReference type="InterPro" id="IPR001214">
    <property type="entry name" value="SET_dom"/>
</dbReference>
<evidence type="ECO:0000313" key="9">
    <source>
        <dbReference type="Proteomes" id="UP000266483"/>
    </source>
</evidence>
<proteinExistence type="predicted"/>
<dbReference type="SUPFAM" id="SSF82199">
    <property type="entry name" value="SET domain"/>
    <property type="match status" value="1"/>
</dbReference>
<evidence type="ECO:0000259" key="6">
    <source>
        <dbReference type="PROSITE" id="PS50280"/>
    </source>
</evidence>
<evidence type="ECO:0000256" key="5">
    <source>
        <dbReference type="ARBA" id="ARBA00022691"/>
    </source>
</evidence>
<dbReference type="Pfam" id="PF00856">
    <property type="entry name" value="SET"/>
    <property type="match status" value="1"/>
</dbReference>
<keyword evidence="5" id="KW-0949">S-adenosyl-L-methionine</keyword>
<keyword evidence="2" id="KW-0158">Chromosome</keyword>
<keyword evidence="9" id="KW-1185">Reference proteome</keyword>
<dbReference type="InterPro" id="IPR046341">
    <property type="entry name" value="SET_dom_sf"/>
</dbReference>
<dbReference type="InterPro" id="IPR003616">
    <property type="entry name" value="Post-SET_dom"/>
</dbReference>
<dbReference type="EMBL" id="NQOU01000004">
    <property type="protein sequence ID" value="RII82481.1"/>
    <property type="molecule type" value="Genomic_DNA"/>
</dbReference>
<dbReference type="Gene3D" id="2.170.270.10">
    <property type="entry name" value="SET domain"/>
    <property type="match status" value="1"/>
</dbReference>
<comment type="subcellular location">
    <subcellularLocation>
        <location evidence="1">Chromosome</location>
    </subcellularLocation>
</comment>
<accession>A0ABX9MVH9</accession>
<evidence type="ECO:0000256" key="2">
    <source>
        <dbReference type="ARBA" id="ARBA00022454"/>
    </source>
</evidence>
<dbReference type="PANTHER" id="PTHR22884">
    <property type="entry name" value="SET DOMAIN PROTEINS"/>
    <property type="match status" value="1"/>
</dbReference>
<comment type="caution">
    <text evidence="8">The sequence shown here is derived from an EMBL/GenBank/DDBJ whole genome shotgun (WGS) entry which is preliminary data.</text>
</comment>
<dbReference type="InterPro" id="IPR050777">
    <property type="entry name" value="SET2_Histone-Lys_MeTrsfase"/>
</dbReference>
<dbReference type="PROSITE" id="PS50280">
    <property type="entry name" value="SET"/>
    <property type="match status" value="1"/>
</dbReference>
<evidence type="ECO:0000259" key="7">
    <source>
        <dbReference type="PROSITE" id="PS50868"/>
    </source>
</evidence>
<dbReference type="PROSITE" id="PS50868">
    <property type="entry name" value="POST_SET"/>
    <property type="match status" value="1"/>
</dbReference>